<evidence type="ECO:0000313" key="2">
    <source>
        <dbReference type="Proteomes" id="UP000288168"/>
    </source>
</evidence>
<sequence length="66" mass="7157">MLAVRSSMCCPARVMKEAATYHALCCAAAAPSRFVQARCDLAARRGVTPLSRILDLGQAHPFHRDS</sequence>
<evidence type="ECO:0000313" key="1">
    <source>
        <dbReference type="EMBL" id="RSL63540.1"/>
    </source>
</evidence>
<keyword evidence="2" id="KW-1185">Reference proteome</keyword>
<name>A0A428QE75_9HYPO</name>
<comment type="caution">
    <text evidence="1">The sequence shown here is derived from an EMBL/GenBank/DDBJ whole genome shotgun (WGS) entry which is preliminary data.</text>
</comment>
<dbReference type="Proteomes" id="UP000288168">
    <property type="component" value="Unassembled WGS sequence"/>
</dbReference>
<organism evidence="1 2">
    <name type="scientific">Fusarium duplospermum</name>
    <dbReference type="NCBI Taxonomy" id="1325734"/>
    <lineage>
        <taxon>Eukaryota</taxon>
        <taxon>Fungi</taxon>
        <taxon>Dikarya</taxon>
        <taxon>Ascomycota</taxon>
        <taxon>Pezizomycotina</taxon>
        <taxon>Sordariomycetes</taxon>
        <taxon>Hypocreomycetidae</taxon>
        <taxon>Hypocreales</taxon>
        <taxon>Nectriaceae</taxon>
        <taxon>Fusarium</taxon>
        <taxon>Fusarium solani species complex</taxon>
    </lineage>
</organism>
<proteinExistence type="predicted"/>
<gene>
    <name evidence="1" type="ORF">CEP54_005099</name>
</gene>
<dbReference type="EMBL" id="NKCI01000038">
    <property type="protein sequence ID" value="RSL63540.1"/>
    <property type="molecule type" value="Genomic_DNA"/>
</dbReference>
<reference evidence="1 2" key="1">
    <citation type="submission" date="2017-06" db="EMBL/GenBank/DDBJ databases">
        <title>Comparative genomic analysis of Ambrosia Fusariam Clade fungi.</title>
        <authorList>
            <person name="Stajich J.E."/>
            <person name="Carrillo J."/>
            <person name="Kijimoto T."/>
            <person name="Eskalen A."/>
            <person name="O'Donnell K."/>
            <person name="Kasson M."/>
        </authorList>
    </citation>
    <scope>NUCLEOTIDE SEQUENCE [LARGE SCALE GENOMIC DNA]</scope>
    <source>
        <strain evidence="1 2">NRRL62584</strain>
    </source>
</reference>
<dbReference type="AlphaFoldDB" id="A0A428QE75"/>
<accession>A0A428QE75</accession>
<protein>
    <submittedName>
        <fullName evidence="1">Uncharacterized protein</fullName>
    </submittedName>
</protein>